<feature type="signal peptide" evidence="1">
    <location>
        <begin position="1"/>
        <end position="18"/>
    </location>
</feature>
<proteinExistence type="predicted"/>
<gene>
    <name evidence="2" type="ORF">VNI00_002665</name>
</gene>
<reference evidence="2 3" key="1">
    <citation type="submission" date="2024-01" db="EMBL/GenBank/DDBJ databases">
        <title>A draft genome for a cacao thread blight-causing isolate of Paramarasmius palmivorus.</title>
        <authorList>
            <person name="Baruah I.K."/>
            <person name="Bukari Y."/>
            <person name="Amoako-Attah I."/>
            <person name="Meinhardt L.W."/>
            <person name="Bailey B.A."/>
            <person name="Cohen S.P."/>
        </authorList>
    </citation>
    <scope>NUCLEOTIDE SEQUENCE [LARGE SCALE GENOMIC DNA]</scope>
    <source>
        <strain evidence="2 3">GH-12</strain>
    </source>
</reference>
<keyword evidence="3" id="KW-1185">Reference proteome</keyword>
<keyword evidence="1" id="KW-0732">Signal</keyword>
<sequence>MRCVAFITVATSLTSALAASRFEARKNVDRPGPANLDHCPGGTIHDADRCTFEMMEDIGTRTRRFRVGDPAENCENGPNAPPITTKIEGSREFTETWSHTNKAEINLFGIKFGGENGWEKSESRAESTSNSVTVPAGKKTVWSAKIDYHEYAGRFRINYGDPSGEPGEDNYHYIWYNNDVVSSQPTGDEVAWEPVTVDCNEDFGLE</sequence>
<name>A0AAW0DZ34_9AGAR</name>
<dbReference type="AlphaFoldDB" id="A0AAW0DZ34"/>
<organism evidence="2 3">
    <name type="scientific">Paramarasmius palmivorus</name>
    <dbReference type="NCBI Taxonomy" id="297713"/>
    <lineage>
        <taxon>Eukaryota</taxon>
        <taxon>Fungi</taxon>
        <taxon>Dikarya</taxon>
        <taxon>Basidiomycota</taxon>
        <taxon>Agaricomycotina</taxon>
        <taxon>Agaricomycetes</taxon>
        <taxon>Agaricomycetidae</taxon>
        <taxon>Agaricales</taxon>
        <taxon>Marasmiineae</taxon>
        <taxon>Marasmiaceae</taxon>
        <taxon>Paramarasmius</taxon>
    </lineage>
</organism>
<evidence type="ECO:0000313" key="2">
    <source>
        <dbReference type="EMBL" id="KAK7056947.1"/>
    </source>
</evidence>
<evidence type="ECO:0000256" key="1">
    <source>
        <dbReference type="SAM" id="SignalP"/>
    </source>
</evidence>
<accession>A0AAW0DZ34</accession>
<comment type="caution">
    <text evidence="2">The sequence shown here is derived from an EMBL/GenBank/DDBJ whole genome shotgun (WGS) entry which is preliminary data.</text>
</comment>
<feature type="chain" id="PRO_5043923017" evidence="1">
    <location>
        <begin position="19"/>
        <end position="206"/>
    </location>
</feature>
<protein>
    <submittedName>
        <fullName evidence="2">Uncharacterized protein</fullName>
    </submittedName>
</protein>
<dbReference type="EMBL" id="JAYKXP010000006">
    <property type="protein sequence ID" value="KAK7056947.1"/>
    <property type="molecule type" value="Genomic_DNA"/>
</dbReference>
<dbReference type="Proteomes" id="UP001383192">
    <property type="component" value="Unassembled WGS sequence"/>
</dbReference>
<evidence type="ECO:0000313" key="3">
    <source>
        <dbReference type="Proteomes" id="UP001383192"/>
    </source>
</evidence>